<gene>
    <name evidence="2" type="ORF">DDE74_06075</name>
</gene>
<name>A0A3S9Y6D2_9ACTN</name>
<sequence length="61" mass="6540">MCARARSERIVIILGIILLVVGFLTGIGILWTIGIILAVIGAILWILGALGHAVAGRKHYY</sequence>
<dbReference type="Proteomes" id="UP000275579">
    <property type="component" value="Chromosome"/>
</dbReference>
<dbReference type="Pfam" id="PF19626">
    <property type="entry name" value="DUF6131"/>
    <property type="match status" value="1"/>
</dbReference>
<keyword evidence="1" id="KW-0472">Membrane</keyword>
<accession>A0A3S9Y6D2</accession>
<dbReference type="EMBL" id="CP029042">
    <property type="protein sequence ID" value="AZS70568.1"/>
    <property type="molecule type" value="Genomic_DNA"/>
</dbReference>
<feature type="transmembrane region" description="Helical" evidence="1">
    <location>
        <begin position="35"/>
        <end position="55"/>
    </location>
</feature>
<evidence type="ECO:0000313" key="2">
    <source>
        <dbReference type="EMBL" id="AZS70568.1"/>
    </source>
</evidence>
<keyword evidence="1" id="KW-1133">Transmembrane helix</keyword>
<keyword evidence="1" id="KW-0812">Transmembrane</keyword>
<dbReference type="InterPro" id="IPR046134">
    <property type="entry name" value="DUF6131"/>
</dbReference>
<evidence type="ECO:0008006" key="4">
    <source>
        <dbReference type="Google" id="ProtNLM"/>
    </source>
</evidence>
<organism evidence="2 3">
    <name type="scientific">Streptomyces lydicus</name>
    <dbReference type="NCBI Taxonomy" id="47763"/>
    <lineage>
        <taxon>Bacteria</taxon>
        <taxon>Bacillati</taxon>
        <taxon>Actinomycetota</taxon>
        <taxon>Actinomycetes</taxon>
        <taxon>Kitasatosporales</taxon>
        <taxon>Streptomycetaceae</taxon>
        <taxon>Streptomyces</taxon>
    </lineage>
</organism>
<protein>
    <recommendedName>
        <fullName evidence="4">DUF4337 domain-containing protein</fullName>
    </recommendedName>
</protein>
<evidence type="ECO:0000256" key="1">
    <source>
        <dbReference type="SAM" id="Phobius"/>
    </source>
</evidence>
<proteinExistence type="predicted"/>
<reference evidence="2 3" key="1">
    <citation type="submission" date="2018-04" db="EMBL/GenBank/DDBJ databases">
        <title>Complete genome sequences of Streptomyces lydicus strain WYEC and characterization of antagonistic properties of biological control agents.</title>
        <authorList>
            <person name="Mariita R.M."/>
            <person name="Sello J.K."/>
        </authorList>
    </citation>
    <scope>NUCLEOTIDE SEQUENCE [LARGE SCALE GENOMIC DNA]</scope>
    <source>
        <strain evidence="2 3">WYEC 108</strain>
    </source>
</reference>
<evidence type="ECO:0000313" key="3">
    <source>
        <dbReference type="Proteomes" id="UP000275579"/>
    </source>
</evidence>
<feature type="transmembrane region" description="Helical" evidence="1">
    <location>
        <begin position="12"/>
        <end position="29"/>
    </location>
</feature>
<dbReference type="AlphaFoldDB" id="A0A3S9Y6D2"/>